<feature type="compositionally biased region" description="Low complexity" evidence="1">
    <location>
        <begin position="105"/>
        <end position="133"/>
    </location>
</feature>
<name>A0A1Q5PK41_9ACTO</name>
<dbReference type="AlphaFoldDB" id="A0A1Q5PK41"/>
<keyword evidence="2" id="KW-1133">Transmembrane helix</keyword>
<reference evidence="4 5" key="1">
    <citation type="submission" date="2016-11" db="EMBL/GenBank/DDBJ databases">
        <title>Actinomyces gypaetusis sp. nov. isolated from the vulture Gypaetus barbatus in Qinghai Tibet Plateau China.</title>
        <authorList>
            <person name="Meng X."/>
        </authorList>
    </citation>
    <scope>NUCLEOTIDE SEQUENCE [LARGE SCALE GENOMIC DNA]</scope>
    <source>
        <strain evidence="4 5">VUL4_2</strain>
    </source>
</reference>
<evidence type="ECO:0000313" key="4">
    <source>
        <dbReference type="EMBL" id="OKL46541.1"/>
    </source>
</evidence>
<protein>
    <recommendedName>
        <fullName evidence="3">Leucine rich repeat variant domain-containing protein</fullName>
    </recommendedName>
</protein>
<evidence type="ECO:0000256" key="1">
    <source>
        <dbReference type="SAM" id="MobiDB-lite"/>
    </source>
</evidence>
<dbReference type="InterPro" id="IPR057893">
    <property type="entry name" value="LRV_2"/>
</dbReference>
<dbReference type="Proteomes" id="UP000186785">
    <property type="component" value="Unassembled WGS sequence"/>
</dbReference>
<dbReference type="STRING" id="1921764.BSR28_05460"/>
<dbReference type="RefSeq" id="WP_073709566.1">
    <property type="nucleotide sequence ID" value="NZ_MQSV01000005.1"/>
</dbReference>
<organism evidence="4 5">
    <name type="scientific">Boudabousia liubingyangii</name>
    <dbReference type="NCBI Taxonomy" id="1921764"/>
    <lineage>
        <taxon>Bacteria</taxon>
        <taxon>Bacillati</taxon>
        <taxon>Actinomycetota</taxon>
        <taxon>Actinomycetes</taxon>
        <taxon>Actinomycetales</taxon>
        <taxon>Actinomycetaceae</taxon>
        <taxon>Boudabousia</taxon>
    </lineage>
</organism>
<dbReference type="EMBL" id="MQSV01000005">
    <property type="protein sequence ID" value="OKL46541.1"/>
    <property type="molecule type" value="Genomic_DNA"/>
</dbReference>
<feature type="region of interest" description="Disordered" evidence="1">
    <location>
        <begin position="87"/>
        <end position="139"/>
    </location>
</feature>
<accession>A0A1Q5PK41</accession>
<comment type="caution">
    <text evidence="4">The sequence shown here is derived from an EMBL/GenBank/DDBJ whole genome shotgun (WGS) entry which is preliminary data.</text>
</comment>
<keyword evidence="5" id="KW-1185">Reference proteome</keyword>
<dbReference type="OrthoDB" id="5179995at2"/>
<evidence type="ECO:0000259" key="3">
    <source>
        <dbReference type="Pfam" id="PF25591"/>
    </source>
</evidence>
<evidence type="ECO:0000313" key="5">
    <source>
        <dbReference type="Proteomes" id="UP000186785"/>
    </source>
</evidence>
<keyword evidence="2" id="KW-0472">Membrane</keyword>
<feature type="domain" description="Leucine rich repeat variant" evidence="3">
    <location>
        <begin position="9"/>
        <end position="68"/>
    </location>
</feature>
<feature type="region of interest" description="Disordered" evidence="1">
    <location>
        <begin position="195"/>
        <end position="240"/>
    </location>
</feature>
<feature type="transmembrane region" description="Helical" evidence="2">
    <location>
        <begin position="163"/>
        <end position="190"/>
    </location>
</feature>
<sequence length="362" mass="37917">MSPNAEFDRLASLAADPNVDLTQLRDIAAAYPGLRPTIALNPATYPDLLQWLSSLNDPQVNQALMQRQQMINAGTFGMQGVTQAQNAAQAAEPVYSNPADRPDPQDSSAPQPQYSDQGMAAGAAGAQGASSGAEARDGFTTQTAPEGFAVAEAQEEKKSHGKAVVLILAFLLAATIVGIVVSLFTGVLTLGGGANDSNSKGTVATAEKTVSEDESKDKQEPTQEAPEPTKETPTVEAPIKFPAPSGSVIAPAFSSPSGNISCIMTEDVTYCSIRERDYLKEGAGACNGVFGLRINKEGDALQTCNDELAKKVQPNAPTLVYGTSAANQHYACTSDPAGISCWNLRTGKAFTMRRADFATGIR</sequence>
<dbReference type="Pfam" id="PF25591">
    <property type="entry name" value="LRV_2"/>
    <property type="match status" value="1"/>
</dbReference>
<evidence type="ECO:0000256" key="2">
    <source>
        <dbReference type="SAM" id="Phobius"/>
    </source>
</evidence>
<proteinExistence type="predicted"/>
<feature type="compositionally biased region" description="Basic and acidic residues" evidence="1">
    <location>
        <begin position="209"/>
        <end position="221"/>
    </location>
</feature>
<gene>
    <name evidence="4" type="ORF">BSR29_06830</name>
</gene>
<keyword evidence="2" id="KW-0812">Transmembrane</keyword>